<proteinExistence type="predicted"/>
<evidence type="ECO:0000313" key="1">
    <source>
        <dbReference type="EMBL" id="ALS01784.1"/>
    </source>
</evidence>
<evidence type="ECO:0008006" key="5">
    <source>
        <dbReference type="Google" id="ProtNLM"/>
    </source>
</evidence>
<gene>
    <name evidence="1" type="ORF">ATZ33_10480</name>
    <name evidence="2" type="ORF">RV15_GL003427</name>
</gene>
<name>A0A0S3KC02_9ENTE</name>
<evidence type="ECO:0000313" key="4">
    <source>
        <dbReference type="Proteomes" id="UP000183039"/>
    </source>
</evidence>
<dbReference type="RefSeq" id="WP_071877355.1">
    <property type="nucleotide sequence ID" value="NZ_JXLC01000008.1"/>
</dbReference>
<dbReference type="EMBL" id="JXLC01000008">
    <property type="protein sequence ID" value="OJG92042.1"/>
    <property type="molecule type" value="Genomic_DNA"/>
</dbReference>
<keyword evidence="3" id="KW-1185">Reference proteome</keyword>
<sequence>MRQNHKLGDYLYKNGNVYKIVPHWDDMFAVGGLVSIFLKESTDQIFCSPYLIEKNDFSYISATKEQIDKFDLIEKEYRWSVKE</sequence>
<evidence type="ECO:0000313" key="3">
    <source>
        <dbReference type="Proteomes" id="UP000065511"/>
    </source>
</evidence>
<reference evidence="1 3" key="2">
    <citation type="submission" date="2015-12" db="EMBL/GenBank/DDBJ databases">
        <authorList>
            <person name="Lauer A."/>
            <person name="Humrighouse B."/>
            <person name="Loparev V."/>
            <person name="Shewmaker P.L."/>
            <person name="Whitney A.M."/>
            <person name="McLaughlin R.W."/>
        </authorList>
    </citation>
    <scope>NUCLEOTIDE SEQUENCE [LARGE SCALE GENOMIC DNA]</scope>
    <source>
        <strain evidence="1 3">LMG 23085</strain>
    </source>
</reference>
<protein>
    <recommendedName>
        <fullName evidence="5">DUF1642 domain-containing protein</fullName>
    </recommendedName>
</protein>
<organism evidence="2 4">
    <name type="scientific">Enterococcus silesiacus</name>
    <dbReference type="NCBI Taxonomy" id="332949"/>
    <lineage>
        <taxon>Bacteria</taxon>
        <taxon>Bacillati</taxon>
        <taxon>Bacillota</taxon>
        <taxon>Bacilli</taxon>
        <taxon>Lactobacillales</taxon>
        <taxon>Enterococcaceae</taxon>
        <taxon>Enterococcus</taxon>
    </lineage>
</organism>
<dbReference type="AlphaFoldDB" id="A0A0S3KC02"/>
<dbReference type="KEGG" id="ess:ATZ33_10480"/>
<accession>A0A0S3KC02</accession>
<dbReference type="EMBL" id="CP013614">
    <property type="protein sequence ID" value="ALS01784.1"/>
    <property type="molecule type" value="Genomic_DNA"/>
</dbReference>
<evidence type="ECO:0000313" key="2">
    <source>
        <dbReference type="EMBL" id="OJG92042.1"/>
    </source>
</evidence>
<dbReference type="OrthoDB" id="2186625at2"/>
<dbReference type="Proteomes" id="UP000065511">
    <property type="component" value="Chromosome"/>
</dbReference>
<dbReference type="Proteomes" id="UP000183039">
    <property type="component" value="Unassembled WGS sequence"/>
</dbReference>
<reference evidence="2 4" key="1">
    <citation type="submission" date="2014-12" db="EMBL/GenBank/DDBJ databases">
        <title>Draft genome sequences of 29 type strains of Enterococci.</title>
        <authorList>
            <person name="Zhong Z."/>
            <person name="Sun Z."/>
            <person name="Liu W."/>
            <person name="Zhang W."/>
            <person name="Zhang H."/>
        </authorList>
    </citation>
    <scope>NUCLEOTIDE SEQUENCE [LARGE SCALE GENOMIC DNA]</scope>
    <source>
        <strain evidence="2 4">DSM 22801</strain>
    </source>
</reference>